<dbReference type="GO" id="GO:0008270">
    <property type="term" value="F:zinc ion binding"/>
    <property type="evidence" value="ECO:0007669"/>
    <property type="project" value="InterPro"/>
</dbReference>
<keyword evidence="1" id="KW-0540">Nuclease</keyword>
<reference evidence="7 8" key="1">
    <citation type="submission" date="2018-08" db="EMBL/GenBank/DDBJ databases">
        <title>Form III RuBisCO-mediated autotrophy in Thermodesulfobium bacteria.</title>
        <authorList>
            <person name="Toshchakov S.V."/>
            <person name="Kublanov I.V."/>
            <person name="Frolov E."/>
            <person name="Bonch-Osmolovskaya E.A."/>
            <person name="Tourova T.P."/>
            <person name="Chernych N.A."/>
            <person name="Lebedinsky A.V."/>
        </authorList>
    </citation>
    <scope>NUCLEOTIDE SEQUENCE [LARGE SCALE GENOMIC DNA]</scope>
    <source>
        <strain evidence="7 8">SR</strain>
    </source>
</reference>
<evidence type="ECO:0000256" key="3">
    <source>
        <dbReference type="ARBA" id="ARBA00022801"/>
    </source>
</evidence>
<organism evidence="7 8">
    <name type="scientific">Ammonifex thiophilus</name>
    <dbReference type="NCBI Taxonomy" id="444093"/>
    <lineage>
        <taxon>Bacteria</taxon>
        <taxon>Bacillati</taxon>
        <taxon>Bacillota</taxon>
        <taxon>Clostridia</taxon>
        <taxon>Thermoanaerobacterales</taxon>
        <taxon>Thermoanaerobacteraceae</taxon>
        <taxon>Ammonifex</taxon>
    </lineage>
</organism>
<dbReference type="SUPFAM" id="SSF50199">
    <property type="entry name" value="Staphylococcal nuclease"/>
    <property type="match status" value="1"/>
</dbReference>
<dbReference type="InterPro" id="IPR004026">
    <property type="entry name" value="Ada_DNA_repair_Zn-bd"/>
</dbReference>
<dbReference type="PROSITE" id="PS01284">
    <property type="entry name" value="TNASE_2"/>
    <property type="match status" value="1"/>
</dbReference>
<evidence type="ECO:0000256" key="2">
    <source>
        <dbReference type="ARBA" id="ARBA00022759"/>
    </source>
</evidence>
<dbReference type="PANTHER" id="PTHR12302">
    <property type="entry name" value="EBNA2 BINDING PROTEIN P100"/>
    <property type="match status" value="1"/>
</dbReference>
<dbReference type="InterPro" id="IPR035437">
    <property type="entry name" value="SNase_OB-fold_sf"/>
</dbReference>
<evidence type="ECO:0000259" key="6">
    <source>
        <dbReference type="PROSITE" id="PS50830"/>
    </source>
</evidence>
<dbReference type="PROSITE" id="PS50830">
    <property type="entry name" value="TNASE_3"/>
    <property type="match status" value="1"/>
</dbReference>
<evidence type="ECO:0000256" key="4">
    <source>
        <dbReference type="ARBA" id="ARBA00023159"/>
    </source>
</evidence>
<gene>
    <name evidence="7" type="ORF">DXX99_07870</name>
</gene>
<dbReference type="GO" id="GO:0006355">
    <property type="term" value="P:regulation of DNA-templated transcription"/>
    <property type="evidence" value="ECO:0007669"/>
    <property type="project" value="InterPro"/>
</dbReference>
<dbReference type="Pfam" id="PF00565">
    <property type="entry name" value="SNase"/>
    <property type="match status" value="1"/>
</dbReference>
<evidence type="ECO:0000256" key="1">
    <source>
        <dbReference type="ARBA" id="ARBA00022722"/>
    </source>
</evidence>
<evidence type="ECO:0000313" key="7">
    <source>
        <dbReference type="EMBL" id="RDV82322.1"/>
    </source>
</evidence>
<protein>
    <submittedName>
        <fullName evidence="7">Nuclease</fullName>
    </submittedName>
</protein>
<dbReference type="GO" id="GO:0004519">
    <property type="term" value="F:endonuclease activity"/>
    <property type="evidence" value="ECO:0007669"/>
    <property type="project" value="UniProtKB-KW"/>
</dbReference>
<dbReference type="PANTHER" id="PTHR12302:SF3">
    <property type="entry name" value="SERINE_THREONINE-PROTEIN KINASE 31"/>
    <property type="match status" value="1"/>
</dbReference>
<comment type="caution">
    <text evidence="7">The sequence shown here is derived from an EMBL/GenBank/DDBJ whole genome shotgun (WGS) entry which is preliminary data.</text>
</comment>
<keyword evidence="2" id="KW-0255">Endonuclease</keyword>
<keyword evidence="8" id="KW-1185">Reference proteome</keyword>
<feature type="region of interest" description="Disordered" evidence="5">
    <location>
        <begin position="46"/>
        <end position="76"/>
    </location>
</feature>
<name>A0A3D8P4I1_9THEO</name>
<dbReference type="GO" id="GO:0006281">
    <property type="term" value="P:DNA repair"/>
    <property type="evidence" value="ECO:0007669"/>
    <property type="project" value="InterPro"/>
</dbReference>
<evidence type="ECO:0000256" key="5">
    <source>
        <dbReference type="SAM" id="MobiDB-lite"/>
    </source>
</evidence>
<proteinExistence type="predicted"/>
<dbReference type="Proteomes" id="UP000256329">
    <property type="component" value="Unassembled WGS sequence"/>
</dbReference>
<dbReference type="GO" id="GO:0008168">
    <property type="term" value="F:methyltransferase activity"/>
    <property type="evidence" value="ECO:0007669"/>
    <property type="project" value="InterPro"/>
</dbReference>
<dbReference type="SUPFAM" id="SSF57884">
    <property type="entry name" value="Ada DNA repair protein, N-terminal domain (N-Ada 10)"/>
    <property type="match status" value="1"/>
</dbReference>
<keyword evidence="4" id="KW-0010">Activator</keyword>
<dbReference type="InterPro" id="IPR035451">
    <property type="entry name" value="Ada-like_dom_sf"/>
</dbReference>
<evidence type="ECO:0000313" key="8">
    <source>
        <dbReference type="Proteomes" id="UP000256329"/>
    </source>
</evidence>
<dbReference type="InterPro" id="IPR016071">
    <property type="entry name" value="Staphylococal_nuclease_OB-fold"/>
</dbReference>
<accession>A0A3D8P4I1</accession>
<dbReference type="Pfam" id="PF02805">
    <property type="entry name" value="Ada_Zn_binding"/>
    <property type="match status" value="1"/>
</dbReference>
<dbReference type="GO" id="GO:0003677">
    <property type="term" value="F:DNA binding"/>
    <property type="evidence" value="ECO:0007669"/>
    <property type="project" value="InterPro"/>
</dbReference>
<feature type="compositionally biased region" description="Polar residues" evidence="5">
    <location>
        <begin position="46"/>
        <end position="75"/>
    </location>
</feature>
<dbReference type="SMART" id="SM00318">
    <property type="entry name" value="SNc"/>
    <property type="match status" value="1"/>
</dbReference>
<dbReference type="OrthoDB" id="4376109at2"/>
<dbReference type="Gene3D" id="2.40.50.90">
    <property type="match status" value="1"/>
</dbReference>
<dbReference type="Gene3D" id="3.40.10.10">
    <property type="entry name" value="DNA Methylphosphotriester Repair Domain"/>
    <property type="match status" value="1"/>
</dbReference>
<sequence>MQGRIDSQKSQGVAPLRGNSSWQSFACLLLLVFAFFLLAGCGGQPQATPSKDQTAQAVREQPASQASSQTGSPEQSAKAGIRVVEALVTSVSDGDTVHVKLDGRDERVRMIGVNCPEVSHPDLGIKEQPYGRKAKEYTTKQLLGKKVWLEFDIQQRDKYGRLLAYVWLELPASGSEDEVRAKMFNARLLLDGYAQVMTVPPNVKYSDLFVKFQREAREQGKGLWGLAPAAPSTGKGGETGYIGNARSKVFHRPDCEWAQKIAPHNRVEFGSREEALEAGYRPCKVCNP</sequence>
<dbReference type="CDD" id="cd00175">
    <property type="entry name" value="SNc"/>
    <property type="match status" value="1"/>
</dbReference>
<feature type="domain" description="TNase-like" evidence="6">
    <location>
        <begin position="82"/>
        <end position="226"/>
    </location>
</feature>
<dbReference type="GO" id="GO:0016787">
    <property type="term" value="F:hydrolase activity"/>
    <property type="evidence" value="ECO:0007669"/>
    <property type="project" value="UniProtKB-KW"/>
</dbReference>
<dbReference type="EMBL" id="QSLN01000011">
    <property type="protein sequence ID" value="RDV82322.1"/>
    <property type="molecule type" value="Genomic_DNA"/>
</dbReference>
<dbReference type="AlphaFoldDB" id="A0A3D8P4I1"/>
<keyword evidence="3" id="KW-0378">Hydrolase</keyword>
<dbReference type="InterPro" id="IPR002071">
    <property type="entry name" value="Thermonucl_AS"/>
</dbReference>